<accession>A0ABV3VRH5</accession>
<keyword evidence="2" id="KW-1185">Reference proteome</keyword>
<gene>
    <name evidence="1" type="ORF">ABFW12_33815</name>
</gene>
<dbReference type="RefSeq" id="WP_368574708.1">
    <property type="nucleotide sequence ID" value="NZ_JBDLOU010000153.1"/>
</dbReference>
<protein>
    <submittedName>
        <fullName evidence="1">Uncharacterized protein</fullName>
    </submittedName>
</protein>
<proteinExistence type="predicted"/>
<name>A0ABV3VRH5_9MYCO</name>
<comment type="caution">
    <text evidence="1">The sequence shown here is derived from an EMBL/GenBank/DDBJ whole genome shotgun (WGS) entry which is preliminary data.</text>
</comment>
<evidence type="ECO:0000313" key="1">
    <source>
        <dbReference type="EMBL" id="MEX3743230.1"/>
    </source>
</evidence>
<organism evidence="1 2">
    <name type="scientific">Mycolicibacterium porcinum</name>
    <dbReference type="NCBI Taxonomy" id="39693"/>
    <lineage>
        <taxon>Bacteria</taxon>
        <taxon>Bacillati</taxon>
        <taxon>Actinomycetota</taxon>
        <taxon>Actinomycetes</taxon>
        <taxon>Mycobacteriales</taxon>
        <taxon>Mycobacteriaceae</taxon>
        <taxon>Mycolicibacterium</taxon>
    </lineage>
</organism>
<dbReference type="InterPro" id="IPR055585">
    <property type="entry name" value="DUF7161"/>
</dbReference>
<sequence length="173" mass="19232">MTRVSYYAHVGGGRSLTDPTSIIRRTHAAPAVDESFHRDLHWRPTERLRRYWLGHNDDDVDEITAAQAHAIMRRWRGEAAAKAGRWPPVGANPIRYDQTGLHGRLAVLLTDLPTNDAGVPVDLPRGTTHVEIIEDTPNATLTLRVHPVGDAGRVVFIDHTQLALVTDDQSEQS</sequence>
<dbReference type="Pfam" id="PF23720">
    <property type="entry name" value="DUF7161"/>
    <property type="match status" value="1"/>
</dbReference>
<dbReference type="Proteomes" id="UP001558474">
    <property type="component" value="Unassembled WGS sequence"/>
</dbReference>
<evidence type="ECO:0000313" key="2">
    <source>
        <dbReference type="Proteomes" id="UP001558474"/>
    </source>
</evidence>
<dbReference type="EMBL" id="JBDLOU010000153">
    <property type="protein sequence ID" value="MEX3743230.1"/>
    <property type="molecule type" value="Genomic_DNA"/>
</dbReference>
<reference evidence="1 2" key="1">
    <citation type="submission" date="2024-04" db="EMBL/GenBank/DDBJ databases">
        <title>Genomic Markers of Mycobacteria.</title>
        <authorList>
            <person name="Soliman M.S."/>
            <person name="Elkholy A."/>
            <person name="Soliman N.S."/>
            <person name="Abbas A."/>
            <person name="Khayrat S."/>
            <person name="Shawky S."/>
        </authorList>
    </citation>
    <scope>NUCLEOTIDE SEQUENCE [LARGE SCALE GENOMIC DNA]</scope>
    <source>
        <strain evidence="1 2">Egy-CU-AM5</strain>
    </source>
</reference>